<dbReference type="Proteomes" id="UP000679691">
    <property type="component" value="Unassembled WGS sequence"/>
</dbReference>
<dbReference type="InterPro" id="IPR014984">
    <property type="entry name" value="HopJ"/>
</dbReference>
<organism evidence="1 2">
    <name type="scientific">Rhinopithecimicrobium faecis</name>
    <dbReference type="NCBI Taxonomy" id="2820698"/>
    <lineage>
        <taxon>Bacteria</taxon>
        <taxon>Pseudomonadati</taxon>
        <taxon>Bacteroidota</taxon>
        <taxon>Sphingobacteriia</taxon>
        <taxon>Sphingobacteriales</taxon>
        <taxon>Sphingobacteriaceae</taxon>
        <taxon>Rhinopithecimicrobium</taxon>
    </lineage>
</organism>
<keyword evidence="2" id="KW-1185">Reference proteome</keyword>
<dbReference type="AlphaFoldDB" id="A0A8T4HHY0"/>
<dbReference type="EMBL" id="JAGKSB010000015">
    <property type="protein sequence ID" value="MBP3944271.1"/>
    <property type="molecule type" value="Genomic_DNA"/>
</dbReference>
<evidence type="ECO:0000313" key="2">
    <source>
        <dbReference type="Proteomes" id="UP000679691"/>
    </source>
</evidence>
<dbReference type="Pfam" id="PF08888">
    <property type="entry name" value="HopJ"/>
    <property type="match status" value="1"/>
</dbReference>
<gene>
    <name evidence="1" type="ORF">J5U18_12030</name>
</gene>
<dbReference type="RefSeq" id="WP_353547779.1">
    <property type="nucleotide sequence ID" value="NZ_JAGKSB010000015.1"/>
</dbReference>
<name>A0A8T4HHY0_9SPHI</name>
<reference evidence="1" key="1">
    <citation type="submission" date="2021-03" db="EMBL/GenBank/DDBJ databases">
        <authorList>
            <person name="Lu T."/>
            <person name="Wang Q."/>
            <person name="Han X."/>
        </authorList>
    </citation>
    <scope>NUCLEOTIDE SEQUENCE</scope>
    <source>
        <strain evidence="1">WQ 2009</strain>
    </source>
</reference>
<accession>A0A8T4HHY0</accession>
<protein>
    <submittedName>
        <fullName evidence="1">HopJ type III effector protein</fullName>
    </submittedName>
</protein>
<dbReference type="Gene3D" id="3.20.160.10">
    <property type="entry name" value="vpa0580 domain like"/>
    <property type="match status" value="1"/>
</dbReference>
<proteinExistence type="predicted"/>
<sequence length="110" mass="12356">MNTTLKQLLASDNVCFAEVIQHIDHLYAHTPTAFSNGAQQNAATENQGSAKVFFYAHLHKLSEADTLAMFVEHYESVKNTPTGDNHQNIRQFMEHGWSGIHFQGVALQEK</sequence>
<dbReference type="InterPro" id="IPR038604">
    <property type="entry name" value="HopJ_sf"/>
</dbReference>
<evidence type="ECO:0000313" key="1">
    <source>
        <dbReference type="EMBL" id="MBP3944271.1"/>
    </source>
</evidence>
<comment type="caution">
    <text evidence="1">The sequence shown here is derived from an EMBL/GenBank/DDBJ whole genome shotgun (WGS) entry which is preliminary data.</text>
</comment>